<evidence type="ECO:0000313" key="3">
    <source>
        <dbReference type="Proteomes" id="UP000499080"/>
    </source>
</evidence>
<keyword evidence="3" id="KW-1185">Reference proteome</keyword>
<gene>
    <name evidence="2" type="ORF">AVEN_161220_1</name>
</gene>
<organism evidence="2 3">
    <name type="scientific">Araneus ventricosus</name>
    <name type="common">Orbweaver spider</name>
    <name type="synonym">Epeira ventricosa</name>
    <dbReference type="NCBI Taxonomy" id="182803"/>
    <lineage>
        <taxon>Eukaryota</taxon>
        <taxon>Metazoa</taxon>
        <taxon>Ecdysozoa</taxon>
        <taxon>Arthropoda</taxon>
        <taxon>Chelicerata</taxon>
        <taxon>Arachnida</taxon>
        <taxon>Araneae</taxon>
        <taxon>Araneomorphae</taxon>
        <taxon>Entelegynae</taxon>
        <taxon>Araneoidea</taxon>
        <taxon>Araneidae</taxon>
        <taxon>Araneus</taxon>
    </lineage>
</organism>
<dbReference type="EMBL" id="BGPR01153275">
    <property type="protein sequence ID" value="GBL67038.1"/>
    <property type="molecule type" value="Genomic_DNA"/>
</dbReference>
<dbReference type="Proteomes" id="UP000499080">
    <property type="component" value="Unassembled WGS sequence"/>
</dbReference>
<sequence>MGIKRRHFHSQLHSLDKLQPANIFLHQPTVTQAAITQFKLVYPRETGMNSIKMSADALWKSKFSELEVKNGIMKYQINTMEKKLDSLQMDLSNIQLENMKLKRMIGN</sequence>
<evidence type="ECO:0000256" key="1">
    <source>
        <dbReference type="SAM" id="Coils"/>
    </source>
</evidence>
<proteinExistence type="predicted"/>
<protein>
    <submittedName>
        <fullName evidence="2">Uncharacterized protein</fullName>
    </submittedName>
</protein>
<name>A0A4Y1ZU52_ARAVE</name>
<feature type="coiled-coil region" evidence="1">
    <location>
        <begin position="77"/>
        <end position="104"/>
    </location>
</feature>
<keyword evidence="1" id="KW-0175">Coiled coil</keyword>
<accession>A0A4Y1ZU52</accession>
<evidence type="ECO:0000313" key="2">
    <source>
        <dbReference type="EMBL" id="GBL67038.1"/>
    </source>
</evidence>
<reference evidence="2 3" key="1">
    <citation type="journal article" date="2019" name="Sci. Rep.">
        <title>Orb-weaving spider Araneus ventricosus genome elucidates the spidroin gene catalogue.</title>
        <authorList>
            <person name="Kono N."/>
            <person name="Nakamura H."/>
            <person name="Ohtoshi R."/>
            <person name="Moran D.A.P."/>
            <person name="Shinohara A."/>
            <person name="Yoshida Y."/>
            <person name="Fujiwara M."/>
            <person name="Mori M."/>
            <person name="Tomita M."/>
            <person name="Arakawa K."/>
        </authorList>
    </citation>
    <scope>NUCLEOTIDE SEQUENCE [LARGE SCALE GENOMIC DNA]</scope>
</reference>
<dbReference type="AlphaFoldDB" id="A0A4Y1ZU52"/>
<comment type="caution">
    <text evidence="2">The sequence shown here is derived from an EMBL/GenBank/DDBJ whole genome shotgun (WGS) entry which is preliminary data.</text>
</comment>